<dbReference type="Pfam" id="PF08666">
    <property type="entry name" value="SAF"/>
    <property type="match status" value="1"/>
</dbReference>
<sequence length="296" mass="30262">MRPATLVTIVAVLAAGITALLAKSWLDRQTAPRPAAANSVAVVVLARAVPPGAALTADDLRDEPWPAALVPPRLIRENGRGDAKAAYVGRRARRALEAGEPLDAEALSDQGDLGALAALLHPGMRAVSVSITNASAVSGFITPGDHVDVVLAADLSRTLEGNHPRPGQAVLRYASETVLTNVRVLAIDQALSRAKDGETRQGKTATLEVSPVQAQTLATADLLGSLDLVLRGRAAAPGAVAAPTAAAPPFSADLAVSDALRHMVGQLAPPAAPHHAARAAIQINRAGVITAQGVPQ</sequence>
<name>A0A1J5S7Z7_9ZZZZ</name>
<dbReference type="SMART" id="SM00858">
    <property type="entry name" value="SAF"/>
    <property type="match status" value="1"/>
</dbReference>
<feature type="domain" description="SAF" evidence="1">
    <location>
        <begin position="40"/>
        <end position="108"/>
    </location>
</feature>
<evidence type="ECO:0000259" key="1">
    <source>
        <dbReference type="SMART" id="SM00858"/>
    </source>
</evidence>
<protein>
    <submittedName>
        <fullName evidence="2">SAF domain protein</fullName>
    </submittedName>
</protein>
<dbReference type="InterPro" id="IPR013974">
    <property type="entry name" value="SAF"/>
</dbReference>
<comment type="caution">
    <text evidence="2">The sequence shown here is derived from an EMBL/GenBank/DDBJ whole genome shotgun (WGS) entry which is preliminary data.</text>
</comment>
<dbReference type="EMBL" id="MLJW01000126">
    <property type="protein sequence ID" value="OIQ97907.1"/>
    <property type="molecule type" value="Genomic_DNA"/>
</dbReference>
<dbReference type="AlphaFoldDB" id="A0A1J5S7Z7"/>
<gene>
    <name evidence="2" type="ORF">GALL_200890</name>
</gene>
<dbReference type="NCBIfam" id="TIGR03177">
    <property type="entry name" value="pilus_cpaB"/>
    <property type="match status" value="1"/>
</dbReference>
<dbReference type="InterPro" id="IPR017592">
    <property type="entry name" value="Pilus_assmbl_Flp-typ_CpaB"/>
</dbReference>
<accession>A0A1J5S7Z7</accession>
<reference evidence="2" key="1">
    <citation type="submission" date="2016-10" db="EMBL/GenBank/DDBJ databases">
        <title>Sequence of Gallionella enrichment culture.</title>
        <authorList>
            <person name="Poehlein A."/>
            <person name="Muehling M."/>
            <person name="Daniel R."/>
        </authorList>
    </citation>
    <scope>NUCLEOTIDE SEQUENCE</scope>
</reference>
<dbReference type="InterPro" id="IPR031571">
    <property type="entry name" value="RcpC_dom"/>
</dbReference>
<evidence type="ECO:0000313" key="2">
    <source>
        <dbReference type="EMBL" id="OIQ97907.1"/>
    </source>
</evidence>
<dbReference type="Pfam" id="PF16976">
    <property type="entry name" value="RcpC"/>
    <property type="match status" value="1"/>
</dbReference>
<dbReference type="CDD" id="cd11614">
    <property type="entry name" value="SAF_CpaB_FlgA_like"/>
    <property type="match status" value="1"/>
</dbReference>
<organism evidence="2">
    <name type="scientific">mine drainage metagenome</name>
    <dbReference type="NCBI Taxonomy" id="410659"/>
    <lineage>
        <taxon>unclassified sequences</taxon>
        <taxon>metagenomes</taxon>
        <taxon>ecological metagenomes</taxon>
    </lineage>
</organism>
<proteinExistence type="predicted"/>